<dbReference type="PANTHER" id="PTHR40042">
    <property type="entry name" value="HYPOTHETICAL MEMBRANE SPANNING PROTEIN"/>
    <property type="match status" value="1"/>
</dbReference>
<reference evidence="3" key="1">
    <citation type="submission" date="2020-07" db="EMBL/GenBank/DDBJ databases">
        <title>Metabolic diversity and evolutionary history of the archaeal phylum ###Micrarchaeota### uncovered from a freshwater lake metagenome.</title>
        <authorList>
            <person name="Kadnikov V.V."/>
            <person name="Savvichev A.S."/>
            <person name="Mardanov A.V."/>
            <person name="Beletsky A.V."/>
            <person name="Chupakov A.V."/>
            <person name="Kokryatskaya N.M."/>
            <person name="Pimenov N.V."/>
            <person name="Ravin N.V."/>
        </authorList>
    </citation>
    <scope>NUCLEOTIDE SEQUENCE [LARGE SCALE GENOMIC DNA]</scope>
</reference>
<protein>
    <recommendedName>
        <fullName evidence="4">DUF1405 domain-containing protein</fullName>
    </recommendedName>
</protein>
<gene>
    <name evidence="2" type="ORF">Sv326_0953</name>
</gene>
<sequence>MEKSLFVFSFIVAVNILGMLYGYYYYKEQLSSSPLYLWIFIPDCPLYVMLFTAVLILTVLGVECELLSYIAAVGMMKYGIWTVLALLMFGDYFFYGSLLLTSSALFVLHIGMFAEGPLLIPRKLNRNYLIAGLLWFLANDYVDYFYVYLNRFGEYVVGTRPLLPAPERMPLMMVVTVMLTLLMCISAYLFSSSSWGWPFRKEVEEAADYFQNTREKRNGRRRRKR</sequence>
<feature type="transmembrane region" description="Helical" evidence="1">
    <location>
        <begin position="128"/>
        <end position="149"/>
    </location>
</feature>
<feature type="transmembrane region" description="Helical" evidence="1">
    <location>
        <begin position="93"/>
        <end position="116"/>
    </location>
</feature>
<proteinExistence type="predicted"/>
<name>A0A7D5XM38_FERL1</name>
<dbReference type="KEGG" id="flt:Sv326_0953"/>
<evidence type="ECO:0000313" key="2">
    <source>
        <dbReference type="EMBL" id="QLJ53128.1"/>
    </source>
</evidence>
<evidence type="ECO:0008006" key="4">
    <source>
        <dbReference type="Google" id="ProtNLM"/>
    </source>
</evidence>
<keyword evidence="1" id="KW-1133">Transmembrane helix</keyword>
<evidence type="ECO:0000256" key="1">
    <source>
        <dbReference type="SAM" id="Phobius"/>
    </source>
</evidence>
<accession>A0A7D5XM38</accession>
<dbReference type="InterPro" id="IPR009845">
    <property type="entry name" value="DUF1405"/>
</dbReference>
<keyword evidence="1" id="KW-0472">Membrane</keyword>
<dbReference type="EMBL" id="CP058998">
    <property type="protein sequence ID" value="QLJ53128.1"/>
    <property type="molecule type" value="Genomic_DNA"/>
</dbReference>
<evidence type="ECO:0000313" key="3">
    <source>
        <dbReference type="Proteomes" id="UP000510821"/>
    </source>
</evidence>
<feature type="transmembrane region" description="Helical" evidence="1">
    <location>
        <begin position="5"/>
        <end position="24"/>
    </location>
</feature>
<dbReference type="Pfam" id="PF07187">
    <property type="entry name" value="DUF1405"/>
    <property type="match status" value="1"/>
</dbReference>
<feature type="transmembrane region" description="Helical" evidence="1">
    <location>
        <begin position="66"/>
        <end position="87"/>
    </location>
</feature>
<dbReference type="AlphaFoldDB" id="A0A7D5XM38"/>
<feature type="transmembrane region" description="Helical" evidence="1">
    <location>
        <begin position="169"/>
        <end position="191"/>
    </location>
</feature>
<dbReference type="Proteomes" id="UP000510821">
    <property type="component" value="Chromosome"/>
</dbReference>
<organism evidence="2 3">
    <name type="scientific">Fermentimicrarchaeum limneticum</name>
    <dbReference type="NCBI Taxonomy" id="2795018"/>
    <lineage>
        <taxon>Archaea</taxon>
        <taxon>Candidatus Micrarchaeota</taxon>
        <taxon>Candidatus Fermentimicrarchaeales</taxon>
        <taxon>Candidatus Fermentimicrarchaeaceae</taxon>
        <taxon>Candidatus Fermentimicrarchaeum</taxon>
    </lineage>
</organism>
<dbReference type="PANTHER" id="PTHR40042:SF1">
    <property type="entry name" value="DUF1405 DOMAIN-CONTAINING PROTEIN"/>
    <property type="match status" value="1"/>
</dbReference>
<feature type="transmembrane region" description="Helical" evidence="1">
    <location>
        <begin position="36"/>
        <end position="59"/>
    </location>
</feature>
<keyword evidence="1" id="KW-0812">Transmembrane</keyword>